<evidence type="ECO:0008006" key="3">
    <source>
        <dbReference type="Google" id="ProtNLM"/>
    </source>
</evidence>
<name>A0A239E032_9SPHN</name>
<gene>
    <name evidence="1" type="ORF">SAMN06295912_105123</name>
</gene>
<dbReference type="PANTHER" id="PTHR37953">
    <property type="entry name" value="UPF0127 PROTEIN MJ1496"/>
    <property type="match status" value="1"/>
</dbReference>
<dbReference type="Proteomes" id="UP000198281">
    <property type="component" value="Unassembled WGS sequence"/>
</dbReference>
<reference evidence="2" key="1">
    <citation type="submission" date="2017-06" db="EMBL/GenBank/DDBJ databases">
        <authorList>
            <person name="Varghese N."/>
            <person name="Submissions S."/>
        </authorList>
    </citation>
    <scope>NUCLEOTIDE SEQUENCE [LARGE SCALE GENOMIC DNA]</scope>
    <source>
        <strain evidence="2">LNB2</strain>
    </source>
</reference>
<dbReference type="Pfam" id="PF02643">
    <property type="entry name" value="DUF192"/>
    <property type="match status" value="1"/>
</dbReference>
<dbReference type="InterPro" id="IPR003795">
    <property type="entry name" value="DUF192"/>
</dbReference>
<dbReference type="PANTHER" id="PTHR37953:SF1">
    <property type="entry name" value="UPF0127 PROTEIN MJ1496"/>
    <property type="match status" value="1"/>
</dbReference>
<organism evidence="1 2">
    <name type="scientific">Edaphosphingomonas laterariae</name>
    <dbReference type="NCBI Taxonomy" id="861865"/>
    <lineage>
        <taxon>Bacteria</taxon>
        <taxon>Pseudomonadati</taxon>
        <taxon>Pseudomonadota</taxon>
        <taxon>Alphaproteobacteria</taxon>
        <taxon>Sphingomonadales</taxon>
        <taxon>Rhizorhabdaceae</taxon>
        <taxon>Edaphosphingomonas</taxon>
    </lineage>
</organism>
<dbReference type="EMBL" id="FZOS01000005">
    <property type="protein sequence ID" value="SNS37638.1"/>
    <property type="molecule type" value="Genomic_DNA"/>
</dbReference>
<dbReference type="AlphaFoldDB" id="A0A239E032"/>
<accession>A0A239E032</accession>
<evidence type="ECO:0000313" key="1">
    <source>
        <dbReference type="EMBL" id="SNS37638.1"/>
    </source>
</evidence>
<protein>
    <recommendedName>
        <fullName evidence="3">DUF192 domain-containing protein</fullName>
    </recommendedName>
</protein>
<dbReference type="InterPro" id="IPR038695">
    <property type="entry name" value="Saro_0823-like_sf"/>
</dbReference>
<sequence length="150" mass="15875">MATPLAGCAAAADAPPAVRTDGLVELSVATASGQRRFLVEMARTPSEQARGLMFRTELAADRGMLFPYDPPQPASFWMKNTLIPLDMIFVRPDGTIARIAENTVPESLEPVSSGEPVSAVFEIAGGNAAAQGIAVGDKVIWHDPQARTGR</sequence>
<proteinExistence type="predicted"/>
<keyword evidence="2" id="KW-1185">Reference proteome</keyword>
<evidence type="ECO:0000313" key="2">
    <source>
        <dbReference type="Proteomes" id="UP000198281"/>
    </source>
</evidence>
<dbReference type="Gene3D" id="2.60.120.1140">
    <property type="entry name" value="Protein of unknown function DUF192"/>
    <property type="match status" value="1"/>
</dbReference>